<keyword evidence="13" id="KW-1185">Reference proteome</keyword>
<dbReference type="FunFam" id="3.40.50.300:FF:000221">
    <property type="entry name" value="Multidrug ABC transporter ATP-binding protein"/>
    <property type="match status" value="1"/>
</dbReference>
<keyword evidence="8 9" id="KW-0472">Membrane</keyword>
<comment type="subcellular location">
    <subcellularLocation>
        <location evidence="1">Cell membrane</location>
        <topology evidence="1">Multi-pass membrane protein</topology>
    </subcellularLocation>
</comment>
<dbReference type="CDD" id="cd18542">
    <property type="entry name" value="ABC_6TM_YknU_like"/>
    <property type="match status" value="1"/>
</dbReference>
<evidence type="ECO:0000259" key="11">
    <source>
        <dbReference type="PROSITE" id="PS50929"/>
    </source>
</evidence>
<evidence type="ECO:0000259" key="10">
    <source>
        <dbReference type="PROSITE" id="PS50893"/>
    </source>
</evidence>
<dbReference type="RefSeq" id="WP_126812269.1">
    <property type="nucleotide sequence ID" value="NZ_NGKC01000002.1"/>
</dbReference>
<name>A0A430B0L2_9ENTE</name>
<dbReference type="SMART" id="SM00382">
    <property type="entry name" value="AAA"/>
    <property type="match status" value="1"/>
</dbReference>
<accession>A0A430B0L2</accession>
<keyword evidence="3" id="KW-1003">Cell membrane</keyword>
<dbReference type="GO" id="GO:0005886">
    <property type="term" value="C:plasma membrane"/>
    <property type="evidence" value="ECO:0007669"/>
    <property type="project" value="UniProtKB-SubCell"/>
</dbReference>
<evidence type="ECO:0000256" key="3">
    <source>
        <dbReference type="ARBA" id="ARBA00022475"/>
    </source>
</evidence>
<sequence length="582" mass="66100">MIHFKWIWRYVRIYKMQEFIATVLLIISALLLIVNPLIVGKIVDEVINQGKADMLLPYLLLMIVVTLLRTIIRYIYQNMFEQVGQNVLFDLRKDMYHKLHELDFDYFNHTRVGDIMARMTGDTDAIRHFVSWASYSIAESVLWFFVAMAVMFSINIPLTLIMLLVTPAIFMLTRRMSSESHPKFFDIRESFSRLNSMVEENISGNRVVKAFSREGYEIEKFNRVNQDYMEKNMASAKVSGKYLPGLEFFAGLLSVLTLFFGGLFVIQEQMTIGDLVAFNSYLWMLNNPLRMSGWLINDTQRFLASCIKIRELLNRRSSLHIVHETEIKRLTGDVSFENVSFHFSDDPDTNILENISFSVSAGQTVGILGQTGAGKTTLVNLIARFYDPTSGVVKIGGKDIRDWPIKMVREQVSMVMQDVFLFSDTIEENIAFSDPEMPVGKIRDMAEIADASHFIERMPEGYRTVVGERGVGLSGGQKQRISLARALAKEPAVLILDDTTSAVDMETESKIQKKLDQVTGDTTTFVIAHRISSVRDADLILVMEKGRVVEQGTHAGLLEQNGEYAAIYRKQLGLDEGSEMNG</sequence>
<feature type="domain" description="ABC transmembrane type-1" evidence="11">
    <location>
        <begin position="19"/>
        <end position="301"/>
    </location>
</feature>
<dbReference type="GO" id="GO:0005524">
    <property type="term" value="F:ATP binding"/>
    <property type="evidence" value="ECO:0007669"/>
    <property type="project" value="UniProtKB-KW"/>
</dbReference>
<dbReference type="PROSITE" id="PS00211">
    <property type="entry name" value="ABC_TRANSPORTER_1"/>
    <property type="match status" value="1"/>
</dbReference>
<dbReference type="InterPro" id="IPR003439">
    <property type="entry name" value="ABC_transporter-like_ATP-bd"/>
</dbReference>
<protein>
    <submittedName>
        <fullName evidence="12">Multidrug ABC transporter ATP-binding protein</fullName>
    </submittedName>
</protein>
<comment type="caution">
    <text evidence="12">The sequence shown here is derived from an EMBL/GenBank/DDBJ whole genome shotgun (WGS) entry which is preliminary data.</text>
</comment>
<dbReference type="PANTHER" id="PTHR43394:SF1">
    <property type="entry name" value="ATP-BINDING CASSETTE SUB-FAMILY B MEMBER 10, MITOCHONDRIAL"/>
    <property type="match status" value="1"/>
</dbReference>
<feature type="transmembrane region" description="Helical" evidence="9">
    <location>
        <begin position="141"/>
        <end position="173"/>
    </location>
</feature>
<dbReference type="PANTHER" id="PTHR43394">
    <property type="entry name" value="ATP-DEPENDENT PERMEASE MDL1, MITOCHONDRIAL"/>
    <property type="match status" value="1"/>
</dbReference>
<evidence type="ECO:0000256" key="2">
    <source>
        <dbReference type="ARBA" id="ARBA00022448"/>
    </source>
</evidence>
<gene>
    <name evidence="12" type="ORF">CBF27_02985</name>
</gene>
<dbReference type="InterPro" id="IPR027417">
    <property type="entry name" value="P-loop_NTPase"/>
</dbReference>
<dbReference type="GO" id="GO:0015421">
    <property type="term" value="F:ABC-type oligopeptide transporter activity"/>
    <property type="evidence" value="ECO:0007669"/>
    <property type="project" value="TreeGrafter"/>
</dbReference>
<dbReference type="InterPro" id="IPR011527">
    <property type="entry name" value="ABC1_TM_dom"/>
</dbReference>
<keyword evidence="2" id="KW-0813">Transport</keyword>
<feature type="transmembrane region" description="Helical" evidence="9">
    <location>
        <begin position="246"/>
        <end position="266"/>
    </location>
</feature>
<proteinExistence type="predicted"/>
<dbReference type="InterPro" id="IPR039421">
    <property type="entry name" value="Type_1_exporter"/>
</dbReference>
<dbReference type="InterPro" id="IPR036640">
    <property type="entry name" value="ABC1_TM_sf"/>
</dbReference>
<keyword evidence="6 12" id="KW-0067">ATP-binding</keyword>
<evidence type="ECO:0000256" key="1">
    <source>
        <dbReference type="ARBA" id="ARBA00004651"/>
    </source>
</evidence>
<dbReference type="Proteomes" id="UP000286773">
    <property type="component" value="Unassembled WGS sequence"/>
</dbReference>
<dbReference type="AlphaFoldDB" id="A0A430B0L2"/>
<evidence type="ECO:0000256" key="7">
    <source>
        <dbReference type="ARBA" id="ARBA00022989"/>
    </source>
</evidence>
<keyword evidence="5" id="KW-0547">Nucleotide-binding</keyword>
<evidence type="ECO:0000313" key="12">
    <source>
        <dbReference type="EMBL" id="RSU13880.1"/>
    </source>
</evidence>
<reference evidence="12 13" key="1">
    <citation type="submission" date="2017-05" db="EMBL/GenBank/DDBJ databases">
        <title>Vagococcus spp. assemblies.</title>
        <authorList>
            <person name="Gulvik C.A."/>
        </authorList>
    </citation>
    <scope>NUCLEOTIDE SEQUENCE [LARGE SCALE GENOMIC DNA]</scope>
    <source>
        <strain evidence="12 13">LMG 24798</strain>
    </source>
</reference>
<evidence type="ECO:0000256" key="4">
    <source>
        <dbReference type="ARBA" id="ARBA00022692"/>
    </source>
</evidence>
<keyword evidence="7 9" id="KW-1133">Transmembrane helix</keyword>
<evidence type="ECO:0000256" key="5">
    <source>
        <dbReference type="ARBA" id="ARBA00022741"/>
    </source>
</evidence>
<dbReference type="GO" id="GO:0016887">
    <property type="term" value="F:ATP hydrolysis activity"/>
    <property type="evidence" value="ECO:0007669"/>
    <property type="project" value="InterPro"/>
</dbReference>
<dbReference type="SUPFAM" id="SSF52540">
    <property type="entry name" value="P-loop containing nucleoside triphosphate hydrolases"/>
    <property type="match status" value="1"/>
</dbReference>
<dbReference type="SUPFAM" id="SSF90123">
    <property type="entry name" value="ABC transporter transmembrane region"/>
    <property type="match status" value="1"/>
</dbReference>
<evidence type="ECO:0000256" key="9">
    <source>
        <dbReference type="SAM" id="Phobius"/>
    </source>
</evidence>
<dbReference type="OrthoDB" id="9770415at2"/>
<evidence type="ECO:0000256" key="8">
    <source>
        <dbReference type="ARBA" id="ARBA00023136"/>
    </source>
</evidence>
<dbReference type="InterPro" id="IPR003593">
    <property type="entry name" value="AAA+_ATPase"/>
</dbReference>
<dbReference type="PROSITE" id="PS50893">
    <property type="entry name" value="ABC_TRANSPORTER_2"/>
    <property type="match status" value="1"/>
</dbReference>
<evidence type="ECO:0000313" key="13">
    <source>
        <dbReference type="Proteomes" id="UP000286773"/>
    </source>
</evidence>
<dbReference type="PROSITE" id="PS50929">
    <property type="entry name" value="ABC_TM1F"/>
    <property type="match status" value="1"/>
</dbReference>
<dbReference type="InterPro" id="IPR017871">
    <property type="entry name" value="ABC_transporter-like_CS"/>
</dbReference>
<dbReference type="Gene3D" id="3.40.50.300">
    <property type="entry name" value="P-loop containing nucleotide triphosphate hydrolases"/>
    <property type="match status" value="1"/>
</dbReference>
<dbReference type="EMBL" id="NGKC01000002">
    <property type="protein sequence ID" value="RSU13880.1"/>
    <property type="molecule type" value="Genomic_DNA"/>
</dbReference>
<feature type="transmembrane region" description="Helical" evidence="9">
    <location>
        <begin position="20"/>
        <end position="43"/>
    </location>
</feature>
<organism evidence="12 13">
    <name type="scientific">Vagococcus acidifermentans</name>
    <dbReference type="NCBI Taxonomy" id="564710"/>
    <lineage>
        <taxon>Bacteria</taxon>
        <taxon>Bacillati</taxon>
        <taxon>Bacillota</taxon>
        <taxon>Bacilli</taxon>
        <taxon>Lactobacillales</taxon>
        <taxon>Enterococcaceae</taxon>
        <taxon>Vagococcus</taxon>
    </lineage>
</organism>
<feature type="domain" description="ABC transporter" evidence="10">
    <location>
        <begin position="334"/>
        <end position="570"/>
    </location>
</feature>
<dbReference type="Gene3D" id="1.20.1560.10">
    <property type="entry name" value="ABC transporter type 1, transmembrane domain"/>
    <property type="match status" value="1"/>
</dbReference>
<dbReference type="Pfam" id="PF00664">
    <property type="entry name" value="ABC_membrane"/>
    <property type="match status" value="1"/>
</dbReference>
<feature type="transmembrane region" description="Helical" evidence="9">
    <location>
        <begin position="55"/>
        <end position="76"/>
    </location>
</feature>
<dbReference type="Pfam" id="PF00005">
    <property type="entry name" value="ABC_tran"/>
    <property type="match status" value="1"/>
</dbReference>
<keyword evidence="4 9" id="KW-0812">Transmembrane</keyword>
<evidence type="ECO:0000256" key="6">
    <source>
        <dbReference type="ARBA" id="ARBA00022840"/>
    </source>
</evidence>